<gene>
    <name evidence="3" type="ORF">BcabD6B2_01950</name>
</gene>
<feature type="compositionally biased region" description="Polar residues" evidence="1">
    <location>
        <begin position="406"/>
        <end position="417"/>
    </location>
</feature>
<dbReference type="Pfam" id="PF23195">
    <property type="entry name" value="UBQLN1"/>
    <property type="match status" value="1"/>
</dbReference>
<dbReference type="GO" id="GO:0005829">
    <property type="term" value="C:cytosol"/>
    <property type="evidence" value="ECO:0007669"/>
    <property type="project" value="TreeGrafter"/>
</dbReference>
<feature type="compositionally biased region" description="Basic and acidic residues" evidence="1">
    <location>
        <begin position="30"/>
        <end position="45"/>
    </location>
</feature>
<organism evidence="3 4">
    <name type="scientific">Babesia caballi</name>
    <dbReference type="NCBI Taxonomy" id="5871"/>
    <lineage>
        <taxon>Eukaryota</taxon>
        <taxon>Sar</taxon>
        <taxon>Alveolata</taxon>
        <taxon>Apicomplexa</taxon>
        <taxon>Aconoidasida</taxon>
        <taxon>Piroplasmida</taxon>
        <taxon>Babesiidae</taxon>
        <taxon>Babesia</taxon>
    </lineage>
</organism>
<keyword evidence="4" id="KW-1185">Reference proteome</keyword>
<evidence type="ECO:0000313" key="3">
    <source>
        <dbReference type="EMBL" id="GIX60760.1"/>
    </source>
</evidence>
<dbReference type="Proteomes" id="UP001497744">
    <property type="component" value="Unassembled WGS sequence"/>
</dbReference>
<dbReference type="PANTHER" id="PTHR10677:SF3">
    <property type="entry name" value="FI07626P-RELATED"/>
    <property type="match status" value="1"/>
</dbReference>
<dbReference type="Gene3D" id="1.10.8.10">
    <property type="entry name" value="DNA helicase RuvA subunit, C-terminal domain"/>
    <property type="match status" value="1"/>
</dbReference>
<evidence type="ECO:0000313" key="4">
    <source>
        <dbReference type="Proteomes" id="UP001497744"/>
    </source>
</evidence>
<proteinExistence type="predicted"/>
<feature type="region of interest" description="Disordered" evidence="1">
    <location>
        <begin position="406"/>
        <end position="437"/>
    </location>
</feature>
<dbReference type="InterPro" id="IPR015940">
    <property type="entry name" value="UBA"/>
</dbReference>
<feature type="region of interest" description="Disordered" evidence="1">
    <location>
        <begin position="1"/>
        <end position="157"/>
    </location>
</feature>
<feature type="region of interest" description="Disordered" evidence="1">
    <location>
        <begin position="178"/>
        <end position="202"/>
    </location>
</feature>
<dbReference type="InterPro" id="IPR015496">
    <property type="entry name" value="Ubiquilin"/>
</dbReference>
<comment type="caution">
    <text evidence="3">The sequence shown here is derived from an EMBL/GenBank/DDBJ whole genome shotgun (WGS) entry which is preliminary data.</text>
</comment>
<dbReference type="RefSeq" id="XP_067712831.1">
    <property type="nucleotide sequence ID" value="XM_067856730.1"/>
</dbReference>
<name>A0AAV4LLM6_BABCB</name>
<dbReference type="PANTHER" id="PTHR10677">
    <property type="entry name" value="UBIQUILIN"/>
    <property type="match status" value="1"/>
</dbReference>
<dbReference type="AlphaFoldDB" id="A0AAV4LLM6"/>
<evidence type="ECO:0000256" key="1">
    <source>
        <dbReference type="SAM" id="MobiDB-lite"/>
    </source>
</evidence>
<accession>A0AAV4LLM6</accession>
<sequence length="498" mass="52194">MEGGSEGTSDQGVGSGDGHAKPTKNPLDSVSERSSPKKSCKRVDGCDFMMSVDESGSKSEANDQVDVNEHVGAAADASMMEANVGTSSGGASSSVALTDAVPASVPPTASVPPAENDPHGQNAAEAQPGNATSSYTAPSEHLDHDESDVQTSPSTSHFARRLVTDPALDVERLVESLAAQHAAESSGESEDEKDERMQMSESQRMLRELTADSDLMDQVLRAAANPEMAKELARQADTAWRNIEAVPGGFRALYQMHQTMQQPIWNAVINDGPQGTEVPKRYARAVTSETTKKLTVEALPNPWATPPAIYSGSPTIRARNFDHDRTSASQSSRSATTATLESFLAEVPGQISSSPLSGNEMALNRNLMNVLQAYLSTNNVLLPDACSGSNDASALAAAETTQGIINSSPVAPTSDATQAPVDAAATSAEAPSSAPADSGTAALAEKYALQLEQLAEMGIQNRERTLIALEAADGDIFMALDLLQTMDDSESPTSDSQT</sequence>
<dbReference type="PROSITE" id="PS50030">
    <property type="entry name" value="UBA"/>
    <property type="match status" value="1"/>
</dbReference>
<feature type="domain" description="UBA" evidence="2">
    <location>
        <begin position="442"/>
        <end position="486"/>
    </location>
</feature>
<evidence type="ECO:0000259" key="2">
    <source>
        <dbReference type="PROSITE" id="PS50030"/>
    </source>
</evidence>
<dbReference type="GO" id="GO:0006511">
    <property type="term" value="P:ubiquitin-dependent protein catabolic process"/>
    <property type="evidence" value="ECO:0007669"/>
    <property type="project" value="TreeGrafter"/>
</dbReference>
<feature type="compositionally biased region" description="Low complexity" evidence="1">
    <location>
        <begin position="84"/>
        <end position="114"/>
    </location>
</feature>
<dbReference type="GeneID" id="94192243"/>
<protein>
    <submittedName>
        <fullName evidence="3">Ubiquitin, putative</fullName>
    </submittedName>
</protein>
<dbReference type="InterPro" id="IPR009060">
    <property type="entry name" value="UBA-like_sf"/>
</dbReference>
<dbReference type="EMBL" id="BPLF01000001">
    <property type="protein sequence ID" value="GIX60760.1"/>
    <property type="molecule type" value="Genomic_DNA"/>
</dbReference>
<feature type="compositionally biased region" description="Low complexity" evidence="1">
    <location>
        <begin position="419"/>
        <end position="437"/>
    </location>
</feature>
<dbReference type="GO" id="GO:0031593">
    <property type="term" value="F:polyubiquitin modification-dependent protein binding"/>
    <property type="evidence" value="ECO:0007669"/>
    <property type="project" value="TreeGrafter"/>
</dbReference>
<reference evidence="3 4" key="1">
    <citation type="submission" date="2021-06" db="EMBL/GenBank/DDBJ databases">
        <title>Genome sequence of Babesia caballi.</title>
        <authorList>
            <person name="Yamagishi J."/>
            <person name="Kidaka T."/>
            <person name="Ochi A."/>
        </authorList>
    </citation>
    <scope>NUCLEOTIDE SEQUENCE [LARGE SCALE GENOMIC DNA]</scope>
    <source>
        <strain evidence="3">USDA-D6B2</strain>
    </source>
</reference>
<dbReference type="SMART" id="SM00165">
    <property type="entry name" value="UBA"/>
    <property type="match status" value="1"/>
</dbReference>
<dbReference type="SUPFAM" id="SSF46934">
    <property type="entry name" value="UBA-like"/>
    <property type="match status" value="1"/>
</dbReference>